<protein>
    <recommendedName>
        <fullName evidence="5">enoyl-CoA hydratase</fullName>
        <ecNumber evidence="5">4.2.1.17</ecNumber>
    </recommendedName>
</protein>
<dbReference type="EMBL" id="REGA01000014">
    <property type="protein sequence ID" value="RQG93446.1"/>
    <property type="molecule type" value="Genomic_DNA"/>
</dbReference>
<comment type="similarity">
    <text evidence="2 12">Belongs to the enoyl-CoA hydratase/isomerase family.</text>
</comment>
<dbReference type="GO" id="GO:0016509">
    <property type="term" value="F:long-chain (3S)-3-hydroxyacyl-CoA dehydrogenase (NAD+) activity"/>
    <property type="evidence" value="ECO:0007669"/>
    <property type="project" value="TreeGrafter"/>
</dbReference>
<dbReference type="OrthoDB" id="39812at2157"/>
<feature type="domain" description="3-hydroxyacyl-CoA dehydrogenase C-terminal" evidence="13">
    <location>
        <begin position="305"/>
        <end position="384"/>
    </location>
</feature>
<dbReference type="InterPro" id="IPR008927">
    <property type="entry name" value="6-PGluconate_DH-like_C_sf"/>
</dbReference>
<dbReference type="PANTHER" id="PTHR43612:SF3">
    <property type="entry name" value="TRIFUNCTIONAL ENZYME SUBUNIT ALPHA, MITOCHONDRIAL"/>
    <property type="match status" value="1"/>
</dbReference>
<gene>
    <name evidence="15" type="ORF">EA473_15595</name>
</gene>
<dbReference type="InterPro" id="IPR018376">
    <property type="entry name" value="Enoyl-CoA_hyd/isom_CS"/>
</dbReference>
<evidence type="ECO:0000259" key="13">
    <source>
        <dbReference type="Pfam" id="PF00725"/>
    </source>
</evidence>
<dbReference type="SUPFAM" id="SSF51735">
    <property type="entry name" value="NAD(P)-binding Rossmann-fold domains"/>
    <property type="match status" value="1"/>
</dbReference>
<comment type="similarity">
    <text evidence="3">In the central section; belongs to the 3-hydroxyacyl-CoA dehydrogenase family.</text>
</comment>
<feature type="domain" description="3-hydroxyacyl-CoA dehydrogenase NAD binding" evidence="14">
    <location>
        <begin position="8"/>
        <end position="188"/>
    </location>
</feature>
<evidence type="ECO:0000256" key="11">
    <source>
        <dbReference type="ARBA" id="ARBA00023268"/>
    </source>
</evidence>
<dbReference type="RefSeq" id="WP_124196524.1">
    <property type="nucleotide sequence ID" value="NZ_REGA01000014.1"/>
</dbReference>
<evidence type="ECO:0000256" key="6">
    <source>
        <dbReference type="ARBA" id="ARBA00022832"/>
    </source>
</evidence>
<sequence>MEVEDINTIAVLGAGSMGHGIAEVAAIAGYDVNMRDINEEFVQSGYDDIEWSLDKLAEKDQLSRDEADAALERVTPLVDMEEAVSDAEFVIEAVPEQMEIKEDVYEELESAAPDHAIFATNTSSLSITELASFTERPERFCGMHFFNPPIRMQLVEVISGAETDEKTLEVTEELAEAFDKTPVRVHKDSPGFIVNRILVPLMNEACWLVTEDEATIAEVDSTTKYGMGLPMGSFELGDQVGNDVSYHVLDYMHDVLGEAYEPAPLLEEKVENEEFGRKSGKGFYDYEDGDGVQIPSDEQSELVERRLLATMANEAAKLIGGDVAPPESIDEATQLGAGFPDGPVKLVDEYGLEELHGVLEEAYEETGHDRYRPAEYLVERADAGGFYDLEDDADGVEFESIRVEYPGDMVGHVVLDRPHRMNTISDELLEELSTAIEMLEDDESVRAVLITGEGGKAFSAGADVQSMAGAGADPIEGQELSRTGQSTFGELESCDMPVVAGIDGYCLGGGMELATCADIRIASERSEFGQPELDLGLIPGWGGTQRLKHIVGEGRAKEIIFTADRYDAETMERYGFVNDVVGNDELDERALDLATDLAGGPPIAQKFTKRAMAAGRDDTDAGLEYEASAFGHLMATDDLMEGITAFMGDGDPEFEGK</sequence>
<dbReference type="SUPFAM" id="SSF48179">
    <property type="entry name" value="6-phosphogluconate dehydrogenase C-terminal domain-like"/>
    <property type="match status" value="2"/>
</dbReference>
<dbReference type="InterPro" id="IPR006176">
    <property type="entry name" value="3-OHacyl-CoA_DH_NAD-bd"/>
</dbReference>
<dbReference type="Gene3D" id="1.10.1040.10">
    <property type="entry name" value="N-(1-d-carboxylethyl)-l-norvaline Dehydrogenase, domain 2"/>
    <property type="match status" value="2"/>
</dbReference>
<dbReference type="InterPro" id="IPR006108">
    <property type="entry name" value="3HC_DH_C"/>
</dbReference>
<dbReference type="Gene3D" id="3.40.50.720">
    <property type="entry name" value="NAD(P)-binding Rossmann-like Domain"/>
    <property type="match status" value="1"/>
</dbReference>
<evidence type="ECO:0000256" key="1">
    <source>
        <dbReference type="ARBA" id="ARBA00005005"/>
    </source>
</evidence>
<keyword evidence="10" id="KW-0456">Lyase</keyword>
<evidence type="ECO:0000313" key="15">
    <source>
        <dbReference type="EMBL" id="RQG93446.1"/>
    </source>
</evidence>
<dbReference type="GO" id="GO:0004300">
    <property type="term" value="F:enoyl-CoA hydratase activity"/>
    <property type="evidence" value="ECO:0007669"/>
    <property type="project" value="UniProtKB-EC"/>
</dbReference>
<keyword evidence="11" id="KW-0511">Multifunctional enzyme</keyword>
<feature type="domain" description="3-hydroxyacyl-CoA dehydrogenase C-terminal" evidence="13">
    <location>
        <begin position="191"/>
        <end position="286"/>
    </location>
</feature>
<comment type="caution">
    <text evidence="15">The sequence shown here is derived from an EMBL/GenBank/DDBJ whole genome shotgun (WGS) entry which is preliminary data.</text>
</comment>
<evidence type="ECO:0000256" key="12">
    <source>
        <dbReference type="RuleBase" id="RU003707"/>
    </source>
</evidence>
<evidence type="ECO:0000313" key="16">
    <source>
        <dbReference type="Proteomes" id="UP000282323"/>
    </source>
</evidence>
<dbReference type="InterPro" id="IPR013328">
    <property type="entry name" value="6PGD_dom2"/>
</dbReference>
<evidence type="ECO:0000256" key="3">
    <source>
        <dbReference type="ARBA" id="ARBA00007005"/>
    </source>
</evidence>
<dbReference type="InterPro" id="IPR001753">
    <property type="entry name" value="Enoyl-CoA_hydra/iso"/>
</dbReference>
<comment type="similarity">
    <text evidence="4">In the N-terminal section; belongs to the enoyl-CoA hydratase/isomerase family.</text>
</comment>
<evidence type="ECO:0000256" key="8">
    <source>
        <dbReference type="ARBA" id="ARBA00023027"/>
    </source>
</evidence>
<accession>A0A3N6MHE2</accession>
<organism evidence="15 16">
    <name type="scientific">Natrarchaeobius chitinivorans</name>
    <dbReference type="NCBI Taxonomy" id="1679083"/>
    <lineage>
        <taxon>Archaea</taxon>
        <taxon>Methanobacteriati</taxon>
        <taxon>Methanobacteriota</taxon>
        <taxon>Stenosarchaea group</taxon>
        <taxon>Halobacteria</taxon>
        <taxon>Halobacteriales</taxon>
        <taxon>Natrialbaceae</taxon>
        <taxon>Natrarchaeobius</taxon>
    </lineage>
</organism>
<dbReference type="InterPro" id="IPR029045">
    <property type="entry name" value="ClpP/crotonase-like_dom_sf"/>
</dbReference>
<evidence type="ECO:0000256" key="2">
    <source>
        <dbReference type="ARBA" id="ARBA00005254"/>
    </source>
</evidence>
<evidence type="ECO:0000256" key="4">
    <source>
        <dbReference type="ARBA" id="ARBA00008750"/>
    </source>
</evidence>
<keyword evidence="16" id="KW-1185">Reference proteome</keyword>
<proteinExistence type="inferred from homology"/>
<evidence type="ECO:0000259" key="14">
    <source>
        <dbReference type="Pfam" id="PF02737"/>
    </source>
</evidence>
<comment type="pathway">
    <text evidence="1">Lipid metabolism; fatty acid beta-oxidation.</text>
</comment>
<dbReference type="SUPFAM" id="SSF52096">
    <property type="entry name" value="ClpP/crotonase"/>
    <property type="match status" value="1"/>
</dbReference>
<dbReference type="FunFam" id="3.90.226.10:FF:000009">
    <property type="entry name" value="Carnitinyl-CoA dehydratase"/>
    <property type="match status" value="1"/>
</dbReference>
<dbReference type="Pfam" id="PF02737">
    <property type="entry name" value="3HCDH_N"/>
    <property type="match status" value="1"/>
</dbReference>
<evidence type="ECO:0000256" key="7">
    <source>
        <dbReference type="ARBA" id="ARBA00023002"/>
    </source>
</evidence>
<dbReference type="Gene3D" id="3.90.226.10">
    <property type="entry name" value="2-enoyl-CoA Hydratase, Chain A, domain 1"/>
    <property type="match status" value="1"/>
</dbReference>
<dbReference type="AlphaFoldDB" id="A0A3N6MHE2"/>
<evidence type="ECO:0000256" key="5">
    <source>
        <dbReference type="ARBA" id="ARBA00012076"/>
    </source>
</evidence>
<dbReference type="Pfam" id="PF00378">
    <property type="entry name" value="ECH_1"/>
    <property type="match status" value="1"/>
</dbReference>
<keyword evidence="6" id="KW-0276">Fatty acid metabolism</keyword>
<keyword evidence="8" id="KW-0520">NAD</keyword>
<dbReference type="EC" id="4.2.1.17" evidence="5"/>
<dbReference type="UniPathway" id="UPA00659"/>
<evidence type="ECO:0000256" key="10">
    <source>
        <dbReference type="ARBA" id="ARBA00023239"/>
    </source>
</evidence>
<keyword evidence="7" id="KW-0560">Oxidoreductase</keyword>
<reference evidence="15 16" key="1">
    <citation type="submission" date="2018-10" db="EMBL/GenBank/DDBJ databases">
        <title>Natrarchaeobius chitinivorans gen. nov., sp. nov., and Natrarchaeobius haloalkaliphilus sp. nov., alkaliphilic, chitin-utilizing haloarchaea from hypersaline alkaline lakes.</title>
        <authorList>
            <person name="Sorokin D.Y."/>
            <person name="Elcheninov A.G."/>
            <person name="Kostrikina N.A."/>
            <person name="Bale N.J."/>
            <person name="Sinninghe Damste J.S."/>
            <person name="Khijniak T.V."/>
            <person name="Kublanov I.V."/>
            <person name="Toshchakov S.V."/>
        </authorList>
    </citation>
    <scope>NUCLEOTIDE SEQUENCE [LARGE SCALE GENOMIC DNA]</scope>
    <source>
        <strain evidence="15 16">AArcht4T</strain>
    </source>
</reference>
<dbReference type="InterPro" id="IPR050136">
    <property type="entry name" value="FA_oxidation_alpha_subunit"/>
</dbReference>
<dbReference type="FunFam" id="3.40.50.720:FF:000009">
    <property type="entry name" value="Fatty oxidation complex, alpha subunit"/>
    <property type="match status" value="1"/>
</dbReference>
<dbReference type="Pfam" id="PF00725">
    <property type="entry name" value="3HCDH"/>
    <property type="match status" value="2"/>
</dbReference>
<dbReference type="PROSITE" id="PS00166">
    <property type="entry name" value="ENOYL_COA_HYDRATASE"/>
    <property type="match status" value="1"/>
</dbReference>
<dbReference type="CDD" id="cd06558">
    <property type="entry name" value="crotonase-like"/>
    <property type="match status" value="1"/>
</dbReference>
<name>A0A3N6MHE2_NATCH</name>
<dbReference type="PANTHER" id="PTHR43612">
    <property type="entry name" value="TRIFUNCTIONAL ENZYME SUBUNIT ALPHA"/>
    <property type="match status" value="1"/>
</dbReference>
<dbReference type="InterPro" id="IPR036291">
    <property type="entry name" value="NAD(P)-bd_dom_sf"/>
</dbReference>
<dbReference type="GO" id="GO:0070403">
    <property type="term" value="F:NAD+ binding"/>
    <property type="evidence" value="ECO:0007669"/>
    <property type="project" value="InterPro"/>
</dbReference>
<dbReference type="Proteomes" id="UP000282323">
    <property type="component" value="Unassembled WGS sequence"/>
</dbReference>
<keyword evidence="9" id="KW-0443">Lipid metabolism</keyword>
<dbReference type="GO" id="GO:0006635">
    <property type="term" value="P:fatty acid beta-oxidation"/>
    <property type="evidence" value="ECO:0007669"/>
    <property type="project" value="UniProtKB-UniPathway"/>
</dbReference>
<evidence type="ECO:0000256" key="9">
    <source>
        <dbReference type="ARBA" id="ARBA00023098"/>
    </source>
</evidence>